<keyword evidence="10" id="KW-0143">Chaperone</keyword>
<evidence type="ECO:0000256" key="10">
    <source>
        <dbReference type="ARBA" id="ARBA00023186"/>
    </source>
</evidence>
<evidence type="ECO:0000256" key="4">
    <source>
        <dbReference type="ARBA" id="ARBA00022519"/>
    </source>
</evidence>
<evidence type="ECO:0000313" key="15">
    <source>
        <dbReference type="Proteomes" id="UP001303946"/>
    </source>
</evidence>
<keyword evidence="6" id="KW-0442">Lipid degradation</keyword>
<keyword evidence="3" id="KW-1003">Cell membrane</keyword>
<keyword evidence="8" id="KW-0443">Lipid metabolism</keyword>
<dbReference type="Pfam" id="PF03280">
    <property type="entry name" value="Lipase_chap"/>
    <property type="match status" value="1"/>
</dbReference>
<keyword evidence="15" id="KW-1185">Reference proteome</keyword>
<evidence type="ECO:0000256" key="5">
    <source>
        <dbReference type="ARBA" id="ARBA00022692"/>
    </source>
</evidence>
<evidence type="ECO:0000313" key="14">
    <source>
        <dbReference type="EMBL" id="WOB10539.1"/>
    </source>
</evidence>
<evidence type="ECO:0000256" key="3">
    <source>
        <dbReference type="ARBA" id="ARBA00022475"/>
    </source>
</evidence>
<protein>
    <recommendedName>
        <fullName evidence="11">Lipase helper protein</fullName>
    </recommendedName>
    <alternativeName>
        <fullName evidence="12">Lipase modulator</fullName>
    </alternativeName>
</protein>
<evidence type="ECO:0000256" key="12">
    <source>
        <dbReference type="ARBA" id="ARBA00031542"/>
    </source>
</evidence>
<name>A0ABZ0CZX3_9BURK</name>
<evidence type="ECO:0000256" key="2">
    <source>
        <dbReference type="ARBA" id="ARBA00010358"/>
    </source>
</evidence>
<comment type="similarity">
    <text evidence="2">Belongs to the lipase chaperone family.</text>
</comment>
<feature type="compositionally biased region" description="Polar residues" evidence="13">
    <location>
        <begin position="49"/>
        <end position="64"/>
    </location>
</feature>
<evidence type="ECO:0000256" key="7">
    <source>
        <dbReference type="ARBA" id="ARBA00022989"/>
    </source>
</evidence>
<accession>A0ABZ0CZX3</accession>
<gene>
    <name evidence="14" type="ORF">RXV79_10855</name>
</gene>
<reference evidence="14 15" key="1">
    <citation type="submission" date="2023-10" db="EMBL/GenBank/DDBJ databases">
        <title>Bacteria for the degradation of biodegradable plastic PBAT(Polybutylene adipate terephthalate).</title>
        <authorList>
            <person name="Weon H.-Y."/>
            <person name="Yeon J."/>
        </authorList>
    </citation>
    <scope>NUCLEOTIDE SEQUENCE [LARGE SCALE GENOMIC DNA]</scope>
    <source>
        <strain evidence="14 15">SBD 7-3</strain>
    </source>
</reference>
<feature type="region of interest" description="Disordered" evidence="13">
    <location>
        <begin position="44"/>
        <end position="70"/>
    </location>
</feature>
<organism evidence="14 15">
    <name type="scientific">Piscinibacter gummiphilus</name>
    <dbReference type="NCBI Taxonomy" id="946333"/>
    <lineage>
        <taxon>Bacteria</taxon>
        <taxon>Pseudomonadati</taxon>
        <taxon>Pseudomonadota</taxon>
        <taxon>Betaproteobacteria</taxon>
        <taxon>Burkholderiales</taxon>
        <taxon>Sphaerotilaceae</taxon>
        <taxon>Piscinibacter</taxon>
    </lineage>
</organism>
<keyword evidence="4" id="KW-0997">Cell inner membrane</keyword>
<dbReference type="Proteomes" id="UP001303946">
    <property type="component" value="Chromosome"/>
</dbReference>
<feature type="region of interest" description="Disordered" evidence="13">
    <location>
        <begin position="235"/>
        <end position="256"/>
    </location>
</feature>
<evidence type="ECO:0000256" key="6">
    <source>
        <dbReference type="ARBA" id="ARBA00022963"/>
    </source>
</evidence>
<evidence type="ECO:0000256" key="1">
    <source>
        <dbReference type="ARBA" id="ARBA00004383"/>
    </source>
</evidence>
<evidence type="ECO:0000256" key="11">
    <source>
        <dbReference type="ARBA" id="ARBA00030948"/>
    </source>
</evidence>
<sequence>MAVHLNIAPWWKRRSVLAVLGIALVGSAAAVLWFGGANEPPAAPEGIHANTSNTKASGFDSTSAGARDSGGNPALVEVDVLGTRMDVSRLFQLGFGGGLNVDADTRATLDTLMVQMSDPPTPEETAKLEYTLRQGLPKEEAEKALKLLQGYRSYQADLRTEGAQLAIPETAASVDDYFAKVALIQRRHFDDNTASALFGQDLRNARAVMMAAVIDQNPNLTPAQKKEQIDALRATLPPEQRGIVPEPSEGAASEAK</sequence>
<keyword evidence="5" id="KW-0812">Transmembrane</keyword>
<proteinExistence type="inferred from homology"/>
<evidence type="ECO:0000256" key="8">
    <source>
        <dbReference type="ARBA" id="ARBA00023098"/>
    </source>
</evidence>
<keyword evidence="9" id="KW-0472">Membrane</keyword>
<dbReference type="SUPFAM" id="SSF158855">
    <property type="entry name" value="Lipase chaperone-like"/>
    <property type="match status" value="1"/>
</dbReference>
<keyword evidence="7" id="KW-1133">Transmembrane helix</keyword>
<dbReference type="RefSeq" id="WP_316703446.1">
    <property type="nucleotide sequence ID" value="NZ_CP136336.1"/>
</dbReference>
<comment type="subcellular location">
    <subcellularLocation>
        <location evidence="1">Cell inner membrane</location>
        <topology evidence="1">Single-pass membrane protein</topology>
        <orientation evidence="1">Periplasmic side</orientation>
    </subcellularLocation>
</comment>
<dbReference type="InterPro" id="IPR004961">
    <property type="entry name" value="Lipase_chaperone"/>
</dbReference>
<evidence type="ECO:0000256" key="9">
    <source>
        <dbReference type="ARBA" id="ARBA00023136"/>
    </source>
</evidence>
<evidence type="ECO:0000256" key="13">
    <source>
        <dbReference type="SAM" id="MobiDB-lite"/>
    </source>
</evidence>
<dbReference type="EMBL" id="CP136336">
    <property type="protein sequence ID" value="WOB10539.1"/>
    <property type="molecule type" value="Genomic_DNA"/>
</dbReference>